<dbReference type="PROSITE" id="PS01359">
    <property type="entry name" value="ZF_PHD_1"/>
    <property type="match status" value="2"/>
</dbReference>
<feature type="compositionally biased region" description="Basic residues" evidence="17">
    <location>
        <begin position="20"/>
        <end position="29"/>
    </location>
</feature>
<keyword evidence="13" id="KW-0805">Transcription regulation</keyword>
<dbReference type="Pfam" id="PF23011">
    <property type="entry name" value="PHD-1st_NSD"/>
    <property type="match status" value="1"/>
</dbReference>
<feature type="compositionally biased region" description="Basic residues" evidence="17">
    <location>
        <begin position="610"/>
        <end position="619"/>
    </location>
</feature>
<keyword evidence="8" id="KW-0479">Metal-binding</keyword>
<feature type="compositionally biased region" description="Basic residues" evidence="17">
    <location>
        <begin position="1"/>
        <end position="11"/>
    </location>
</feature>
<dbReference type="SUPFAM" id="SSF57903">
    <property type="entry name" value="FYVE/PHD zinc finger"/>
    <property type="match status" value="3"/>
</dbReference>
<dbReference type="GO" id="GO:0000785">
    <property type="term" value="C:chromatin"/>
    <property type="evidence" value="ECO:0000318"/>
    <property type="project" value="GO_Central"/>
</dbReference>
<dbReference type="GO" id="GO:0006355">
    <property type="term" value="P:regulation of DNA-templated transcription"/>
    <property type="evidence" value="ECO:0000318"/>
    <property type="project" value="GO_Central"/>
</dbReference>
<evidence type="ECO:0000259" key="22">
    <source>
        <dbReference type="PROSITE" id="PS51215"/>
    </source>
</evidence>
<dbReference type="Pfam" id="PF00856">
    <property type="entry name" value="SET"/>
    <property type="match status" value="1"/>
</dbReference>
<dbReference type="CDD" id="cd15567">
    <property type="entry name" value="PHD4_NSD"/>
    <property type="match status" value="1"/>
</dbReference>
<feature type="compositionally biased region" description="Basic and acidic residues" evidence="17">
    <location>
        <begin position="356"/>
        <end position="367"/>
    </location>
</feature>
<evidence type="ECO:0000256" key="10">
    <source>
        <dbReference type="ARBA" id="ARBA00022771"/>
    </source>
</evidence>
<dbReference type="SMART" id="SM00249">
    <property type="entry name" value="PHD"/>
    <property type="match status" value="4"/>
</dbReference>
<reference evidence="23 24" key="1">
    <citation type="journal article" date="2008" name="Nature">
        <title>The Trichoplax genome and the nature of placozoans.</title>
        <authorList>
            <person name="Srivastava M."/>
            <person name="Begovic E."/>
            <person name="Chapman J."/>
            <person name="Putnam N.H."/>
            <person name="Hellsten U."/>
            <person name="Kawashima T."/>
            <person name="Kuo A."/>
            <person name="Mitros T."/>
            <person name="Salamov A."/>
            <person name="Carpenter M.L."/>
            <person name="Signorovitch A.Y."/>
            <person name="Moreno M.A."/>
            <person name="Kamm K."/>
            <person name="Grimwood J."/>
            <person name="Schmutz J."/>
            <person name="Shapiro H."/>
            <person name="Grigoriev I.V."/>
            <person name="Buss L.W."/>
            <person name="Schierwater B."/>
            <person name="Dellaporta S.L."/>
            <person name="Rokhsar D.S."/>
        </authorList>
    </citation>
    <scope>NUCLEOTIDE SEQUENCE [LARGE SCALE GENOMIC DNA]</scope>
    <source>
        <strain evidence="23 24">Grell-BS-1999</strain>
    </source>
</reference>
<dbReference type="SMART" id="SM00317">
    <property type="entry name" value="SET"/>
    <property type="match status" value="1"/>
</dbReference>
<evidence type="ECO:0000256" key="13">
    <source>
        <dbReference type="ARBA" id="ARBA00023015"/>
    </source>
</evidence>
<dbReference type="InterPro" id="IPR059153">
    <property type="entry name" value="NSD_PHD-1st"/>
</dbReference>
<evidence type="ECO:0000256" key="2">
    <source>
        <dbReference type="ARBA" id="ARBA00004286"/>
    </source>
</evidence>
<evidence type="ECO:0000256" key="17">
    <source>
        <dbReference type="SAM" id="MobiDB-lite"/>
    </source>
</evidence>
<dbReference type="Pfam" id="PF23004">
    <property type="entry name" value="PHDvar_NSD"/>
    <property type="match status" value="1"/>
</dbReference>
<dbReference type="InterPro" id="IPR001965">
    <property type="entry name" value="Znf_PHD"/>
</dbReference>
<evidence type="ECO:0000256" key="9">
    <source>
        <dbReference type="ARBA" id="ARBA00022737"/>
    </source>
</evidence>
<dbReference type="InterPro" id="IPR006560">
    <property type="entry name" value="AWS_dom"/>
</dbReference>
<dbReference type="InterPro" id="IPR000313">
    <property type="entry name" value="PWWP_dom"/>
</dbReference>
<feature type="region of interest" description="Disordered" evidence="17">
    <location>
        <begin position="348"/>
        <end position="373"/>
    </location>
</feature>
<dbReference type="InterPro" id="IPR003616">
    <property type="entry name" value="Post-SET_dom"/>
</dbReference>
<evidence type="ECO:0000256" key="16">
    <source>
        <dbReference type="PROSITE-ProRule" id="PRU00146"/>
    </source>
</evidence>
<evidence type="ECO:0000256" key="11">
    <source>
        <dbReference type="ARBA" id="ARBA00022833"/>
    </source>
</evidence>
<dbReference type="InterPro" id="IPR011011">
    <property type="entry name" value="Znf_FYVE_PHD"/>
</dbReference>
<evidence type="ECO:0000256" key="5">
    <source>
        <dbReference type="ARBA" id="ARBA00022603"/>
    </source>
</evidence>
<dbReference type="CDD" id="cd15564">
    <property type="entry name" value="PHD1_NSD"/>
    <property type="match status" value="1"/>
</dbReference>
<dbReference type="SMART" id="SM00570">
    <property type="entry name" value="AWS"/>
    <property type="match status" value="1"/>
</dbReference>
<evidence type="ECO:0000256" key="12">
    <source>
        <dbReference type="ARBA" id="ARBA00022853"/>
    </source>
</evidence>
<dbReference type="GO" id="GO:0032259">
    <property type="term" value="P:methylation"/>
    <property type="evidence" value="ECO:0007669"/>
    <property type="project" value="UniProtKB-KW"/>
</dbReference>
<dbReference type="InterPro" id="IPR041306">
    <property type="entry name" value="C5HCH"/>
</dbReference>
<dbReference type="Proteomes" id="UP000009022">
    <property type="component" value="Unassembled WGS sequence"/>
</dbReference>
<dbReference type="InterPro" id="IPR019787">
    <property type="entry name" value="Znf_PHD-finger"/>
</dbReference>
<dbReference type="OMA" id="FYVDARN"/>
<dbReference type="InParanoid" id="B3S8Y2"/>
<dbReference type="Pfam" id="PF00628">
    <property type="entry name" value="PHD"/>
    <property type="match status" value="1"/>
</dbReference>
<evidence type="ECO:0000259" key="21">
    <source>
        <dbReference type="PROSITE" id="PS50868"/>
    </source>
</evidence>
<dbReference type="InterPro" id="IPR055198">
    <property type="entry name" value="NSD_PHD"/>
</dbReference>
<dbReference type="PROSITE" id="PS50812">
    <property type="entry name" value="PWWP"/>
    <property type="match status" value="1"/>
</dbReference>
<keyword evidence="9" id="KW-0677">Repeat</keyword>
<keyword evidence="11" id="KW-0862">Zinc</keyword>
<evidence type="ECO:0008006" key="25">
    <source>
        <dbReference type="Google" id="ProtNLM"/>
    </source>
</evidence>
<dbReference type="Pfam" id="PF17982">
    <property type="entry name" value="C5HCH"/>
    <property type="match status" value="1"/>
</dbReference>
<evidence type="ECO:0000256" key="15">
    <source>
        <dbReference type="ARBA" id="ARBA00023242"/>
    </source>
</evidence>
<feature type="region of interest" description="Disordered" evidence="17">
    <location>
        <begin position="1"/>
        <end position="37"/>
    </location>
</feature>
<dbReference type="AlphaFoldDB" id="B3S8Y2"/>
<evidence type="ECO:0000256" key="7">
    <source>
        <dbReference type="ARBA" id="ARBA00022691"/>
    </source>
</evidence>
<evidence type="ECO:0000259" key="18">
    <source>
        <dbReference type="PROSITE" id="PS50016"/>
    </source>
</evidence>
<feature type="domain" description="PHD-type" evidence="18">
    <location>
        <begin position="204"/>
        <end position="252"/>
    </location>
</feature>
<evidence type="ECO:0000256" key="6">
    <source>
        <dbReference type="ARBA" id="ARBA00022679"/>
    </source>
</evidence>
<dbReference type="InterPro" id="IPR055197">
    <property type="entry name" value="PHDvar_NSD"/>
</dbReference>
<keyword evidence="3" id="KW-0158">Chromosome</keyword>
<feature type="region of interest" description="Disordered" evidence="17">
    <location>
        <begin position="590"/>
        <end position="619"/>
    </location>
</feature>
<dbReference type="InterPro" id="IPR001214">
    <property type="entry name" value="SET_dom"/>
</dbReference>
<dbReference type="Gene3D" id="3.30.40.10">
    <property type="entry name" value="Zinc/RING finger domain, C3HC4 (zinc finger)"/>
    <property type="match status" value="4"/>
</dbReference>
<dbReference type="KEGG" id="tad:TRIADDRAFT_31338"/>
<evidence type="ECO:0000256" key="3">
    <source>
        <dbReference type="ARBA" id="ARBA00022454"/>
    </source>
</evidence>
<dbReference type="GO" id="GO:0046975">
    <property type="term" value="F:histone H3K36 methyltransferase activity"/>
    <property type="evidence" value="ECO:0000318"/>
    <property type="project" value="GO_Central"/>
</dbReference>
<dbReference type="STRING" id="10228.B3S8Y2"/>
<comment type="subcellular location">
    <subcellularLocation>
        <location evidence="2">Chromosome</location>
    </subcellularLocation>
    <subcellularLocation>
        <location evidence="1">Nucleus</location>
    </subcellularLocation>
</comment>
<dbReference type="PROSITE" id="PS50016">
    <property type="entry name" value="ZF_PHD_2"/>
    <property type="match status" value="1"/>
</dbReference>
<dbReference type="PROSITE" id="PS50868">
    <property type="entry name" value="POST_SET"/>
    <property type="match status" value="1"/>
</dbReference>
<sequence length="725" mass="81071">MISPKKVKGRGNKATSNKVEKRKLSKPRSRARESPGSKGVCMLCEGIGEKLVTCQGGCFSKFHLECLGITEWPVKGFKCQECTSGTRKCFVCGSSEPPVLPCKVAGCGKCYHDTCISQFTCGQVSEEGCIRCPRHVCTTCTAFAISKNDENFDVVIQKKLARCIYCPVSYHASEACLPAGCKVLNSSAIICNKHLDAKVKHVNVGWCFACSQGGNLICCELCPASYHENCLDEKCRPKPNEDKWFCRGCIDGKFPVIGDIVWVKIGAYRWWPAEVCNRKYVPDNILALKHGPGEFSVQFLGSHDYSWTSISRIFGYEEEDIDGRASKLGRKGIVKSFGKALKEAEEKFTQRKISREKKEAKSQERRSQKPPSYKHIKMNKLVDALIRPNLTEYTPCSCKPTDEAPCGSSSNCINRMLMCECNSSMCPAGDKCQNQRFQKLEYAKSEIFKSNQCGWGLKSAEDIYAGTLVVEYVGELLNEKTCYQRIKMAQSKGEKNFYMLNIDKDVIIDAGQKGNLARFMNHSCQPNCETHKWTVNGLTCIGLFAIDDIKQGEELTFDYRLHAVGNDQAECHCGSKLCRKYLGAKIKSTTTTKGKDGGNNKSNKNNNGQGKRKKRKKRKRAIKHEDECYVCGDGGQLIMCSRKSCYKCYHLECLTIDGIPRGKWDCPWHHCDICGKAANQLCSRCPNSFCKTHANGRIQSKNSCGEMVLLCHQCIDDDQDINKSN</sequence>
<keyword evidence="4" id="KW-0597">Phosphoprotein</keyword>
<organism evidence="23 24">
    <name type="scientific">Trichoplax adhaerens</name>
    <name type="common">Trichoplax reptans</name>
    <dbReference type="NCBI Taxonomy" id="10228"/>
    <lineage>
        <taxon>Eukaryota</taxon>
        <taxon>Metazoa</taxon>
        <taxon>Placozoa</taxon>
        <taxon>Uniplacotomia</taxon>
        <taxon>Trichoplacea</taxon>
        <taxon>Trichoplacidae</taxon>
        <taxon>Trichoplax</taxon>
    </lineage>
</organism>
<evidence type="ECO:0000256" key="8">
    <source>
        <dbReference type="ARBA" id="ARBA00022723"/>
    </source>
</evidence>
<evidence type="ECO:0000259" key="20">
    <source>
        <dbReference type="PROSITE" id="PS50812"/>
    </source>
</evidence>
<dbReference type="InterPro" id="IPR046341">
    <property type="entry name" value="SET_dom_sf"/>
</dbReference>
<dbReference type="SMART" id="SM00293">
    <property type="entry name" value="PWWP"/>
    <property type="match status" value="1"/>
</dbReference>
<dbReference type="GO" id="GO:0008270">
    <property type="term" value="F:zinc ion binding"/>
    <property type="evidence" value="ECO:0007669"/>
    <property type="project" value="UniProtKB-KW"/>
</dbReference>
<feature type="domain" description="Post-SET" evidence="21">
    <location>
        <begin position="567"/>
        <end position="583"/>
    </location>
</feature>
<dbReference type="PROSITE" id="PS51215">
    <property type="entry name" value="AWS"/>
    <property type="match status" value="1"/>
</dbReference>
<dbReference type="HOGENOM" id="CLU_004494_1_0_1"/>
<dbReference type="Gene3D" id="2.30.30.140">
    <property type="match status" value="1"/>
</dbReference>
<dbReference type="Gene3D" id="2.170.270.10">
    <property type="entry name" value="SET domain"/>
    <property type="match status" value="1"/>
</dbReference>
<dbReference type="GO" id="GO:0005634">
    <property type="term" value="C:nucleus"/>
    <property type="evidence" value="ECO:0000318"/>
    <property type="project" value="GO_Central"/>
</dbReference>
<evidence type="ECO:0000313" key="23">
    <source>
        <dbReference type="EMBL" id="EDV20850.1"/>
    </source>
</evidence>
<dbReference type="InterPro" id="IPR013083">
    <property type="entry name" value="Znf_RING/FYVE/PHD"/>
</dbReference>
<dbReference type="InterPro" id="IPR050777">
    <property type="entry name" value="SET2_Histone-Lys_MeTrsfase"/>
</dbReference>
<dbReference type="PhylomeDB" id="B3S8Y2"/>
<dbReference type="FunFam" id="2.30.30.140:FF:000099">
    <property type="entry name" value="Histone-lysine N-methyltransferase"/>
    <property type="match status" value="1"/>
</dbReference>
<keyword evidence="24" id="KW-1185">Reference proteome</keyword>
<keyword evidence="15" id="KW-0539">Nucleus</keyword>
<keyword evidence="5" id="KW-0489">Methyltransferase</keyword>
<dbReference type="SUPFAM" id="SSF82199">
    <property type="entry name" value="SET domain"/>
    <property type="match status" value="1"/>
</dbReference>
<dbReference type="SUPFAM" id="SSF63748">
    <property type="entry name" value="Tudor/PWWP/MBT"/>
    <property type="match status" value="1"/>
</dbReference>
<gene>
    <name evidence="23" type="ORF">TRIADDRAFT_31338</name>
</gene>
<dbReference type="CDD" id="cd05838">
    <property type="entry name" value="PWWP_NSD_rpt2"/>
    <property type="match status" value="1"/>
</dbReference>
<feature type="domain" description="AWS" evidence="22">
    <location>
        <begin position="391"/>
        <end position="441"/>
    </location>
</feature>
<keyword evidence="14" id="KW-0804">Transcription</keyword>
<keyword evidence="6" id="KW-0808">Transferase</keyword>
<dbReference type="RefSeq" id="XP_002116791.1">
    <property type="nucleotide sequence ID" value="XM_002116755.1"/>
</dbReference>
<proteinExistence type="predicted"/>
<dbReference type="Pfam" id="PF22908">
    <property type="entry name" value="PHD_NSD"/>
    <property type="match status" value="1"/>
</dbReference>
<keyword evidence="10 16" id="KW-0863">Zinc-finger</keyword>
<feature type="compositionally biased region" description="Low complexity" evidence="17">
    <location>
        <begin position="599"/>
        <end position="609"/>
    </location>
</feature>
<dbReference type="Pfam" id="PF00855">
    <property type="entry name" value="PWWP"/>
    <property type="match status" value="1"/>
</dbReference>
<evidence type="ECO:0000256" key="1">
    <source>
        <dbReference type="ARBA" id="ARBA00004123"/>
    </source>
</evidence>
<evidence type="ECO:0000256" key="4">
    <source>
        <dbReference type="ARBA" id="ARBA00022553"/>
    </source>
</evidence>
<dbReference type="OrthoDB" id="422362at2759"/>
<dbReference type="GeneID" id="6757937"/>
<evidence type="ECO:0000256" key="14">
    <source>
        <dbReference type="ARBA" id="ARBA00023163"/>
    </source>
</evidence>
<dbReference type="CTD" id="6757937"/>
<dbReference type="FunCoup" id="B3S8Y2">
    <property type="interactions" value="2339"/>
</dbReference>
<dbReference type="PROSITE" id="PS50280">
    <property type="entry name" value="SET"/>
    <property type="match status" value="1"/>
</dbReference>
<protein>
    <recommendedName>
        <fullName evidence="25">Histone-lysine N-methyltransferase</fullName>
    </recommendedName>
</protein>
<keyword evidence="7" id="KW-0949">S-adenosyl-L-methionine</keyword>
<dbReference type="PANTHER" id="PTHR22884">
    <property type="entry name" value="SET DOMAIN PROTEINS"/>
    <property type="match status" value="1"/>
</dbReference>
<evidence type="ECO:0000259" key="19">
    <source>
        <dbReference type="PROSITE" id="PS50280"/>
    </source>
</evidence>
<dbReference type="EMBL" id="DS985257">
    <property type="protein sequence ID" value="EDV20850.1"/>
    <property type="molecule type" value="Genomic_DNA"/>
</dbReference>
<name>B3S8Y2_TRIAD</name>
<dbReference type="CDD" id="cd15565">
    <property type="entry name" value="PHD2_NSD"/>
    <property type="match status" value="1"/>
</dbReference>
<feature type="domain" description="PWWP" evidence="20">
    <location>
        <begin position="257"/>
        <end position="319"/>
    </location>
</feature>
<accession>B3S8Y2</accession>
<feature type="domain" description="SET" evidence="19">
    <location>
        <begin position="438"/>
        <end position="560"/>
    </location>
</feature>
<dbReference type="InterPro" id="IPR019786">
    <property type="entry name" value="Zinc_finger_PHD-type_CS"/>
</dbReference>
<keyword evidence="12" id="KW-0156">Chromatin regulator</keyword>
<dbReference type="Pfam" id="PF17907">
    <property type="entry name" value="AWS"/>
    <property type="match status" value="1"/>
</dbReference>
<dbReference type="FunFam" id="3.30.40.10:FF:000025">
    <property type="entry name" value="Histone-lysine N-methyltransferase"/>
    <property type="match status" value="1"/>
</dbReference>
<dbReference type="eggNOG" id="KOG1081">
    <property type="taxonomic scope" value="Eukaryota"/>
</dbReference>
<dbReference type="CDD" id="cd15566">
    <property type="entry name" value="PHD3_NSD"/>
    <property type="match status" value="1"/>
</dbReference>
<dbReference type="CDD" id="cd15568">
    <property type="entry name" value="PHD5_NSD"/>
    <property type="match status" value="1"/>
</dbReference>
<dbReference type="FunFam" id="3.30.40.10:FF:001107">
    <property type="entry name" value="Histone-lysine N-methyltransferase"/>
    <property type="match status" value="1"/>
</dbReference>
<evidence type="ECO:0000313" key="24">
    <source>
        <dbReference type="Proteomes" id="UP000009022"/>
    </source>
</evidence>